<dbReference type="SUPFAM" id="SSF109604">
    <property type="entry name" value="HD-domain/PDEase-like"/>
    <property type="match status" value="1"/>
</dbReference>
<dbReference type="Gene3D" id="1.10.3210.10">
    <property type="entry name" value="Hypothetical protein af1432"/>
    <property type="match status" value="1"/>
</dbReference>
<dbReference type="GO" id="GO:0000166">
    <property type="term" value="F:nucleotide binding"/>
    <property type="evidence" value="ECO:0007669"/>
    <property type="project" value="UniProtKB-KW"/>
</dbReference>
<dbReference type="GO" id="GO:0016779">
    <property type="term" value="F:nucleotidyltransferase activity"/>
    <property type="evidence" value="ECO:0007669"/>
    <property type="project" value="UniProtKB-KW"/>
</dbReference>
<dbReference type="CDD" id="cd00077">
    <property type="entry name" value="HDc"/>
    <property type="match status" value="1"/>
</dbReference>
<dbReference type="InterPro" id="IPR051094">
    <property type="entry name" value="Diverse_Catalytic_Enzymes"/>
</dbReference>
<keyword evidence="8" id="KW-0808">Transferase</keyword>
<sequence length="186" mass="21770">MFDFSKYKDKLKNDIGEKRFNHVIRVKDMALKINKNIDIEKIKTAALLHDCAKYNEKYYLDKYKKYCDFSNEIISNKAILHSFLGPIVAKYEYGVDDEEILNAIKYHTTGKENMTDFEKIIFLADACEENRNYDGVDKLRELAFKNLDDAVLFSLDGTIKSLVDRKMVIFPLTIKARNYLLREKNG</sequence>
<evidence type="ECO:0000256" key="4">
    <source>
        <dbReference type="ARBA" id="ARBA00022801"/>
    </source>
</evidence>
<evidence type="ECO:0000259" key="7">
    <source>
        <dbReference type="PROSITE" id="PS51831"/>
    </source>
</evidence>
<evidence type="ECO:0000256" key="6">
    <source>
        <dbReference type="ARBA" id="ARBA00049417"/>
    </source>
</evidence>
<reference evidence="8" key="1">
    <citation type="submission" date="2019-11" db="EMBL/GenBank/DDBJ databases">
        <authorList>
            <person name="Feng L."/>
        </authorList>
    </citation>
    <scope>NUCLEOTIDE SEQUENCE</scope>
    <source>
        <strain evidence="8">AvaginalisLFYP127</strain>
    </source>
</reference>
<dbReference type="PROSITE" id="PS51831">
    <property type="entry name" value="HD"/>
    <property type="match status" value="1"/>
</dbReference>
<organism evidence="8">
    <name type="scientific">Anaerococcus vaginalis</name>
    <dbReference type="NCBI Taxonomy" id="33037"/>
    <lineage>
        <taxon>Bacteria</taxon>
        <taxon>Bacillati</taxon>
        <taxon>Bacillota</taxon>
        <taxon>Tissierellia</taxon>
        <taxon>Tissierellales</taxon>
        <taxon>Peptoniphilaceae</taxon>
        <taxon>Anaerococcus</taxon>
    </lineage>
</organism>
<protein>
    <recommendedName>
        <fullName evidence="1">bis(5'-nucleosyl)-tetraphosphatase (symmetrical)</fullName>
        <ecNumber evidence="1">3.6.1.41</ecNumber>
    </recommendedName>
</protein>
<dbReference type="EMBL" id="CACRSW010000029">
    <property type="protein sequence ID" value="VYT14240.1"/>
    <property type="molecule type" value="Genomic_DNA"/>
</dbReference>
<evidence type="ECO:0000256" key="3">
    <source>
        <dbReference type="ARBA" id="ARBA00022741"/>
    </source>
</evidence>
<dbReference type="RefSeq" id="WP_156329396.1">
    <property type="nucleotide sequence ID" value="NZ_CACRSW010000029.1"/>
</dbReference>
<dbReference type="GO" id="GO:0008803">
    <property type="term" value="F:bis(5'-nucleosyl)-tetraphosphatase (symmetrical) activity"/>
    <property type="evidence" value="ECO:0007669"/>
    <property type="project" value="UniProtKB-EC"/>
</dbReference>
<feature type="domain" description="HD" evidence="7">
    <location>
        <begin position="19"/>
        <end position="130"/>
    </location>
</feature>
<dbReference type="PANTHER" id="PTHR35795:SF1">
    <property type="entry name" value="BIS(5'-NUCLEOSYL)-TETRAPHOSPHATASE, SYMMETRICAL"/>
    <property type="match status" value="1"/>
</dbReference>
<dbReference type="EC" id="3.6.1.41" evidence="1"/>
<keyword evidence="2" id="KW-0479">Metal-binding</keyword>
<evidence type="ECO:0000256" key="5">
    <source>
        <dbReference type="ARBA" id="ARBA00023004"/>
    </source>
</evidence>
<evidence type="ECO:0000256" key="2">
    <source>
        <dbReference type="ARBA" id="ARBA00022723"/>
    </source>
</evidence>
<dbReference type="GO" id="GO:0046872">
    <property type="term" value="F:metal ion binding"/>
    <property type="evidence" value="ECO:0007669"/>
    <property type="project" value="UniProtKB-KW"/>
</dbReference>
<keyword evidence="3" id="KW-0547">Nucleotide-binding</keyword>
<dbReference type="Pfam" id="PF01966">
    <property type="entry name" value="HD"/>
    <property type="match status" value="1"/>
</dbReference>
<name>A0A6N2U8K4_9FIRM</name>
<dbReference type="PANTHER" id="PTHR35795">
    <property type="entry name" value="SLR1885 PROTEIN"/>
    <property type="match status" value="1"/>
</dbReference>
<dbReference type="SMART" id="SM00471">
    <property type="entry name" value="HDc"/>
    <property type="match status" value="1"/>
</dbReference>
<keyword evidence="8" id="KW-0548">Nucleotidyltransferase</keyword>
<accession>A0A6N2U8K4</accession>
<dbReference type="InterPro" id="IPR006674">
    <property type="entry name" value="HD_domain"/>
</dbReference>
<dbReference type="InterPro" id="IPR005249">
    <property type="entry name" value="YqeK"/>
</dbReference>
<gene>
    <name evidence="8" type="ORF">AVLFYP127_01007</name>
</gene>
<keyword evidence="4" id="KW-0378">Hydrolase</keyword>
<evidence type="ECO:0000313" key="8">
    <source>
        <dbReference type="EMBL" id="VYT14240.1"/>
    </source>
</evidence>
<comment type="catalytic activity">
    <reaction evidence="6">
        <text>P(1),P(4)-bis(5'-adenosyl) tetraphosphate + H2O = 2 ADP + 2 H(+)</text>
        <dbReference type="Rhea" id="RHEA:24252"/>
        <dbReference type="ChEBI" id="CHEBI:15377"/>
        <dbReference type="ChEBI" id="CHEBI:15378"/>
        <dbReference type="ChEBI" id="CHEBI:58141"/>
        <dbReference type="ChEBI" id="CHEBI:456216"/>
        <dbReference type="EC" id="3.6.1.41"/>
    </reaction>
</comment>
<keyword evidence="5" id="KW-0408">Iron</keyword>
<dbReference type="NCBIfam" id="TIGR00488">
    <property type="entry name" value="bis(5'-nucleosyl)-tetraphosphatase (symmetrical) YqeK"/>
    <property type="match status" value="1"/>
</dbReference>
<dbReference type="InterPro" id="IPR003607">
    <property type="entry name" value="HD/PDEase_dom"/>
</dbReference>
<evidence type="ECO:0000256" key="1">
    <source>
        <dbReference type="ARBA" id="ARBA00012506"/>
    </source>
</evidence>
<dbReference type="AlphaFoldDB" id="A0A6N2U8K4"/>
<proteinExistence type="predicted"/>